<dbReference type="Proteomes" id="UP000230607">
    <property type="component" value="Chromosome 1"/>
</dbReference>
<gene>
    <name evidence="2" type="ORF">NCS_10979</name>
</gene>
<keyword evidence="1" id="KW-0175">Coiled coil</keyword>
<feature type="coiled-coil region" evidence="1">
    <location>
        <begin position="201"/>
        <end position="235"/>
    </location>
</feature>
<organism evidence="2 3">
    <name type="scientific">Candidatus Nitrosotalea okcheonensis</name>
    <dbReference type="NCBI Taxonomy" id="1903276"/>
    <lineage>
        <taxon>Archaea</taxon>
        <taxon>Nitrososphaerota</taxon>
        <taxon>Nitrososphaeria</taxon>
        <taxon>Nitrosotaleales</taxon>
        <taxon>Nitrosotaleaceae</taxon>
        <taxon>Nitrosotalea</taxon>
    </lineage>
</organism>
<dbReference type="AlphaFoldDB" id="A0A2H1FEG1"/>
<evidence type="ECO:0008006" key="4">
    <source>
        <dbReference type="Google" id="ProtNLM"/>
    </source>
</evidence>
<sequence>MIKKMVFGFGKKKTHEQQPTAPVQTERKVSLEEIPGILHEIELPQMAEAVEIAQSTKKEIEAHRKKILSLILHLESDDLKLDDVDKSLRVIVKRGKNAIVSTIKKETTTVLTSATKYDQAVLLNMEISQMLKKMGDVLGQNSRIIHIFAKKYADNLKEEIAKVAKSRNQLQTSINTTENFRTDGKIIADLSQKISEQRTSIAQKNYRLSEIELEVKSLKDTISSLEKQIHDLKSSEEHTKFLEIKNKIDPMSSEKSEIKNVIDFQFSKISRPLGRYSYISSFEKPVRKMMDELLANPYDVISPHNKDSIIHILEAVEKSVISGSISVKDSEKSTEQIQETISKLDEFVSLKEAYSKKVSALEKDLTVFDIKSLESKEHDLYKAKTDIANMERIKQKLEEEINDGNHTLAKNISEIESDVARLTGSKVLLK</sequence>
<feature type="coiled-coil region" evidence="1">
    <location>
        <begin position="380"/>
        <end position="407"/>
    </location>
</feature>
<reference evidence="3" key="1">
    <citation type="submission" date="2017-03" db="EMBL/GenBank/DDBJ databases">
        <authorList>
            <person name="Herbold C."/>
        </authorList>
    </citation>
    <scope>NUCLEOTIDE SEQUENCE [LARGE SCALE GENOMIC DNA]</scope>
</reference>
<dbReference type="EMBL" id="LT841358">
    <property type="protein sequence ID" value="SMH71172.1"/>
    <property type="molecule type" value="Genomic_DNA"/>
</dbReference>
<name>A0A2H1FEG1_9ARCH</name>
<keyword evidence="3" id="KW-1185">Reference proteome</keyword>
<accession>A0A2H1FEG1</accession>
<protein>
    <recommendedName>
        <fullName evidence="4">Exonuclease SbcC</fullName>
    </recommendedName>
</protein>
<evidence type="ECO:0000313" key="2">
    <source>
        <dbReference type="EMBL" id="SMH71172.1"/>
    </source>
</evidence>
<evidence type="ECO:0000313" key="3">
    <source>
        <dbReference type="Proteomes" id="UP000230607"/>
    </source>
</evidence>
<evidence type="ECO:0000256" key="1">
    <source>
        <dbReference type="SAM" id="Coils"/>
    </source>
</evidence>
<proteinExistence type="predicted"/>